<evidence type="ECO:0000313" key="4">
    <source>
        <dbReference type="Proteomes" id="UP000061660"/>
    </source>
</evidence>
<evidence type="ECO:0000313" key="3">
    <source>
        <dbReference type="EMBL" id="ALS22959.1"/>
    </source>
</evidence>
<keyword evidence="1" id="KW-0812">Transmembrane</keyword>
<keyword evidence="1" id="KW-0472">Membrane</keyword>
<feature type="transmembrane region" description="Helical" evidence="1">
    <location>
        <begin position="58"/>
        <end position="79"/>
    </location>
</feature>
<gene>
    <name evidence="3" type="ORF">IJ22_25860</name>
</gene>
<dbReference type="RefSeq" id="WP_145862532.1">
    <property type="nucleotide sequence ID" value="NZ_CP013652.1"/>
</dbReference>
<reference evidence="3 4" key="2">
    <citation type="journal article" date="2016" name="Genome Announc.">
        <title>Complete Genome Sequences of Two Interactive Moderate Thermophiles, Paenibacillus napthalenovorans 32O-Y and Paenibacillus sp. 32O-W.</title>
        <authorList>
            <person name="Butler R.R.III."/>
            <person name="Wang J."/>
            <person name="Stark B.C."/>
            <person name="Pombert J.F."/>
        </authorList>
    </citation>
    <scope>NUCLEOTIDE SEQUENCE [LARGE SCALE GENOMIC DNA]</scope>
    <source>
        <strain evidence="3 4">32O-Y</strain>
    </source>
</reference>
<evidence type="ECO:0000256" key="1">
    <source>
        <dbReference type="SAM" id="Phobius"/>
    </source>
</evidence>
<feature type="domain" description="HAAS transmembrane region" evidence="2">
    <location>
        <begin position="17"/>
        <end position="109"/>
    </location>
</feature>
<keyword evidence="4" id="KW-1185">Reference proteome</keyword>
<dbReference type="Proteomes" id="UP000061660">
    <property type="component" value="Chromosome"/>
</dbReference>
<feature type="transmembrane region" description="Helical" evidence="1">
    <location>
        <begin position="99"/>
        <end position="117"/>
    </location>
</feature>
<accession>A0A0U2MXP3</accession>
<dbReference type="PATRIC" id="fig|162209.4.peg.2754"/>
<dbReference type="Pfam" id="PF08006">
    <property type="entry name" value="HAAS_TM"/>
    <property type="match status" value="1"/>
</dbReference>
<dbReference type="AlphaFoldDB" id="A0A0U2MXP3"/>
<organism evidence="3 4">
    <name type="scientific">Paenibacillus naphthalenovorans</name>
    <dbReference type="NCBI Taxonomy" id="162209"/>
    <lineage>
        <taxon>Bacteria</taxon>
        <taxon>Bacillati</taxon>
        <taxon>Bacillota</taxon>
        <taxon>Bacilli</taxon>
        <taxon>Bacillales</taxon>
        <taxon>Paenibacillaceae</taxon>
        <taxon>Paenibacillus</taxon>
    </lineage>
</organism>
<name>A0A0U2MXP3_9BACL</name>
<dbReference type="EMBL" id="CP013652">
    <property type="protein sequence ID" value="ALS22959.1"/>
    <property type="molecule type" value="Genomic_DNA"/>
</dbReference>
<proteinExistence type="predicted"/>
<feature type="transmembrane region" description="Helical" evidence="1">
    <location>
        <begin position="28"/>
        <end position="46"/>
    </location>
</feature>
<evidence type="ECO:0000259" key="2">
    <source>
        <dbReference type="Pfam" id="PF08006"/>
    </source>
</evidence>
<protein>
    <recommendedName>
        <fullName evidence="2">HAAS transmembrane region domain-containing protein</fullName>
    </recommendedName>
</protein>
<dbReference type="InterPro" id="IPR012963">
    <property type="entry name" value="HAAS_TM"/>
</dbReference>
<sequence>MFLIPLLLLQWKLIEGFGGTLLLSLYDLVGYVIASLAVIGVMWIVLRKTAFKPNKAAVWMIFGLALWSIMIFIGLELAGRHVWPEGPHIEMHGTSAYDVLAAAGLVILLASLFWTSFKKLYRRPKQS</sequence>
<keyword evidence="1" id="KW-1133">Transmembrane helix</keyword>
<dbReference type="KEGG" id="pnp:IJ22_25860"/>
<reference evidence="4" key="1">
    <citation type="submission" date="2015-12" db="EMBL/GenBank/DDBJ databases">
        <title>Complete genome sequences of two moderately thermophilic Paenibacillus species.</title>
        <authorList>
            <person name="Butler R.III."/>
            <person name="Wang J."/>
            <person name="Stark B.C."/>
            <person name="Pombert J.-F."/>
        </authorList>
    </citation>
    <scope>NUCLEOTIDE SEQUENCE [LARGE SCALE GENOMIC DNA]</scope>
    <source>
        <strain evidence="4">32O-Y</strain>
    </source>
</reference>